<dbReference type="Proteomes" id="UP000199632">
    <property type="component" value="Unassembled WGS sequence"/>
</dbReference>
<keyword evidence="2" id="KW-1185">Reference proteome</keyword>
<sequence length="244" mass="24980">MLGVLAVVSHRTDAPTVREQRDLAAAIRVVDSAMGISVGQAGPDAVPVIMPITVDEGCRITPFRDGATATGVVRFFTKDAAGLLGRLGAGYPAAYEAKVSTDGKALRADAGGFVALRGKVIAPGEVQVTVTTGCRPSDAVEAVSLLPEYPQHAKPGEVLSVLGAASVEDSSVAFARCPSGRPATTASAVGHQVTAGPAAAREHDHGVAVVDTAEVYAYKRGASEAVVVLSTSERDARVYVTELC</sequence>
<dbReference type="STRING" id="137265.SAMN05421684_8036"/>
<accession>A0A1H3UTZ8</accession>
<evidence type="ECO:0000313" key="2">
    <source>
        <dbReference type="Proteomes" id="UP000199632"/>
    </source>
</evidence>
<dbReference type="AlphaFoldDB" id="A0A1H3UTZ8"/>
<protein>
    <submittedName>
        <fullName evidence="1">Uncharacterized protein</fullName>
    </submittedName>
</protein>
<name>A0A1H3UTZ8_9ACTN</name>
<reference evidence="2" key="1">
    <citation type="submission" date="2016-10" db="EMBL/GenBank/DDBJ databases">
        <authorList>
            <person name="Varghese N."/>
            <person name="Submissions S."/>
        </authorList>
    </citation>
    <scope>NUCLEOTIDE SEQUENCE [LARGE SCALE GENOMIC DNA]</scope>
    <source>
        <strain evidence="2">DSM 44718</strain>
    </source>
</reference>
<proteinExistence type="predicted"/>
<organism evidence="1 2">
    <name type="scientific">Asanoa ishikariensis</name>
    <dbReference type="NCBI Taxonomy" id="137265"/>
    <lineage>
        <taxon>Bacteria</taxon>
        <taxon>Bacillati</taxon>
        <taxon>Actinomycetota</taxon>
        <taxon>Actinomycetes</taxon>
        <taxon>Micromonosporales</taxon>
        <taxon>Micromonosporaceae</taxon>
        <taxon>Asanoa</taxon>
    </lineage>
</organism>
<dbReference type="EMBL" id="FNQB01000006">
    <property type="protein sequence ID" value="SDZ65857.1"/>
    <property type="molecule type" value="Genomic_DNA"/>
</dbReference>
<evidence type="ECO:0000313" key="1">
    <source>
        <dbReference type="EMBL" id="SDZ65857.1"/>
    </source>
</evidence>
<gene>
    <name evidence="1" type="ORF">SAMN05421684_8036</name>
</gene>